<keyword evidence="14" id="KW-0325">Glycoprotein</keyword>
<feature type="transmembrane region" description="Helical" evidence="15">
    <location>
        <begin position="452"/>
        <end position="475"/>
    </location>
</feature>
<feature type="transmembrane region" description="Helical" evidence="15">
    <location>
        <begin position="637"/>
        <end position="654"/>
    </location>
</feature>
<evidence type="ECO:0000256" key="1">
    <source>
        <dbReference type="ARBA" id="ARBA00001947"/>
    </source>
</evidence>
<comment type="cofactor">
    <cofactor evidence="1">
        <name>Zn(2+)</name>
        <dbReference type="ChEBI" id="CHEBI:29105"/>
    </cofactor>
</comment>
<feature type="transmembrane region" description="Helical" evidence="15">
    <location>
        <begin position="603"/>
        <end position="621"/>
    </location>
</feature>
<feature type="transmembrane region" description="Helical" evidence="15">
    <location>
        <begin position="487"/>
        <end position="510"/>
    </location>
</feature>
<evidence type="ECO:0000256" key="9">
    <source>
        <dbReference type="ARBA" id="ARBA00022729"/>
    </source>
</evidence>
<feature type="transmembrane region" description="Helical" evidence="15">
    <location>
        <begin position="577"/>
        <end position="596"/>
    </location>
</feature>
<keyword evidence="11" id="KW-0862">Zinc</keyword>
<dbReference type="SUPFAM" id="SSF56300">
    <property type="entry name" value="Metallo-dependent phosphatases"/>
    <property type="match status" value="1"/>
</dbReference>
<feature type="non-terminal residue" evidence="18">
    <location>
        <position position="1"/>
    </location>
</feature>
<dbReference type="PANTHER" id="PTHR10340">
    <property type="entry name" value="SPHINGOMYELIN PHOSPHODIESTERASE"/>
    <property type="match status" value="1"/>
</dbReference>
<evidence type="ECO:0000256" key="13">
    <source>
        <dbReference type="ARBA" id="ARBA00023136"/>
    </source>
</evidence>
<dbReference type="GO" id="GO:0046872">
    <property type="term" value="F:metal ion binding"/>
    <property type="evidence" value="ECO:0007669"/>
    <property type="project" value="UniProtKB-KW"/>
</dbReference>
<comment type="subcellular location">
    <subcellularLocation>
        <location evidence="2 15">Membrane</location>
        <topology evidence="2 15">Multi-pass membrane protein</topology>
    </subcellularLocation>
    <subcellularLocation>
        <location evidence="3">Secreted</location>
    </subcellularLocation>
</comment>
<feature type="domain" description="Calcineurin-like phosphoesterase" evidence="16">
    <location>
        <begin position="32"/>
        <end position="289"/>
    </location>
</feature>
<dbReference type="InterPro" id="IPR018629">
    <property type="entry name" value="XK-rel"/>
</dbReference>
<feature type="domain" description="Sphingomyelin phosphodiesterase C-terminal" evidence="17">
    <location>
        <begin position="302"/>
        <end position="435"/>
    </location>
</feature>
<evidence type="ECO:0000256" key="6">
    <source>
        <dbReference type="ARBA" id="ARBA00022525"/>
    </source>
</evidence>
<feature type="transmembrane region" description="Helical" evidence="15">
    <location>
        <begin position="759"/>
        <end position="779"/>
    </location>
</feature>
<dbReference type="InterPro" id="IPR029052">
    <property type="entry name" value="Metallo-depent_PP-like"/>
</dbReference>
<evidence type="ECO:0000256" key="2">
    <source>
        <dbReference type="ARBA" id="ARBA00004141"/>
    </source>
</evidence>
<comment type="similarity">
    <text evidence="4">Belongs to the acid sphingomyelinase family.</text>
</comment>
<evidence type="ECO:0000259" key="17">
    <source>
        <dbReference type="Pfam" id="PF19272"/>
    </source>
</evidence>
<keyword evidence="13 15" id="KW-0472">Membrane</keyword>
<sequence>TFCCLKEWNVDSGKQILSHFIVKFLSADAGSFWHISDLHLDPEYQKSSDPLKVCPSAGTQPVISAGTWGDYLCDAPWILINSSIYAMKKILPDPDFILWTGDDTPHVPDEKLGDKIVLEIVEKLTNLIRDVFPDTQVYPAMGNHDFHPKNQLPAEENMIYNVIADLWRPWLDELSIQTFKTGAFYSQSLPGVGPRRRIIVLNTNLYYENNKRTMSLEDPGGQFRWLQTLLTKASETGEKVYIIGHVPPGVFEKKQGKPWFRKHFNQRYTEIIQKHHAVIAAQFFGHHHTDSFRMFYDNTDSPISVIFLAPAITPWKTSLPGVQNGANNPGIRVFKYDRETLLVKDIITYYLNLTHANMGTPEWKKEYSLTEAYEIPDGSVRSMHLVLEKLMRDKSQLQKYYRYNSVQYDSTFCNDSCQTDHICAIREVDFEKYNQTGCGPGCSLPQPPPFRFLDLAFALVGTLAFLLDLVADVWVAASYLRAGHFHWGGLVLGLLLLSSLTTQFFSWAWFRSDSDKEGLAQPPARTSKLLHVLQLGYLYRCLCVLRVGFQACKMEDATATHQALAIFLSHDVSLLRLFETFLESAPQLILAIYIILHTSQAEIFQILGICTSFLCITWALLDYHQTLRSFLRDKHKLAFLSSVLYFLWNFLLMYPRILSLALFAVVFSGYIFLHFLGIWLVMFLWVSLQGTDLMEHDTFEWFYRATVAVILYFCWFNVAEGKTRHRSAIYHIFLFVDNGILIVSWWWYRIPSSWDSQVYPALLAALVFYALGIFLKCVYYKCFHPTMKTALITHYDEVDSNEPGNDDAVVFRQMVIETPIINHRTYRLSWSFFAGSLAEETQHQQNGTVSDMYL</sequence>
<evidence type="ECO:0000256" key="5">
    <source>
        <dbReference type="ARBA" id="ARBA00008789"/>
    </source>
</evidence>
<keyword evidence="8" id="KW-0479">Metal-binding</keyword>
<dbReference type="Pfam" id="PF00149">
    <property type="entry name" value="Metallophos"/>
    <property type="match status" value="1"/>
</dbReference>
<keyword evidence="19" id="KW-1185">Reference proteome</keyword>
<feature type="transmembrane region" description="Helical" evidence="15">
    <location>
        <begin position="701"/>
        <end position="719"/>
    </location>
</feature>
<dbReference type="OrthoDB" id="348678at2759"/>
<evidence type="ECO:0000256" key="12">
    <source>
        <dbReference type="ARBA" id="ARBA00022989"/>
    </source>
</evidence>
<dbReference type="Pfam" id="PF19272">
    <property type="entry name" value="ASMase_C"/>
    <property type="match status" value="1"/>
</dbReference>
<evidence type="ECO:0000256" key="8">
    <source>
        <dbReference type="ARBA" id="ARBA00022723"/>
    </source>
</evidence>
<keyword evidence="10" id="KW-0378">Hydrolase</keyword>
<dbReference type="CDD" id="cd00842">
    <property type="entry name" value="MPP_ASMase"/>
    <property type="match status" value="1"/>
</dbReference>
<evidence type="ECO:0000256" key="11">
    <source>
        <dbReference type="ARBA" id="ARBA00022833"/>
    </source>
</evidence>
<organism evidence="18 19">
    <name type="scientific">Ophiophagus hannah</name>
    <name type="common">King cobra</name>
    <name type="synonym">Naja hannah</name>
    <dbReference type="NCBI Taxonomy" id="8665"/>
    <lineage>
        <taxon>Eukaryota</taxon>
        <taxon>Metazoa</taxon>
        <taxon>Chordata</taxon>
        <taxon>Craniata</taxon>
        <taxon>Vertebrata</taxon>
        <taxon>Euteleostomi</taxon>
        <taxon>Lepidosauria</taxon>
        <taxon>Squamata</taxon>
        <taxon>Bifurcata</taxon>
        <taxon>Unidentata</taxon>
        <taxon>Episquamata</taxon>
        <taxon>Toxicofera</taxon>
        <taxon>Serpentes</taxon>
        <taxon>Colubroidea</taxon>
        <taxon>Elapidae</taxon>
        <taxon>Elapinae</taxon>
        <taxon>Ophiophagus</taxon>
    </lineage>
</organism>
<dbReference type="InterPro" id="IPR045473">
    <property type="entry name" value="ASM_C"/>
</dbReference>
<dbReference type="InterPro" id="IPR004843">
    <property type="entry name" value="Calcineurin-like_PHP"/>
</dbReference>
<dbReference type="AlphaFoldDB" id="V8P578"/>
<comment type="similarity">
    <text evidence="5 15">Belongs to the XK family.</text>
</comment>
<evidence type="ECO:0000256" key="15">
    <source>
        <dbReference type="RuleBase" id="RU910716"/>
    </source>
</evidence>
<evidence type="ECO:0000256" key="7">
    <source>
        <dbReference type="ARBA" id="ARBA00022692"/>
    </source>
</evidence>
<dbReference type="PANTHER" id="PTHR10340:SF25">
    <property type="entry name" value="ACID SPHINGOMYELINASE-LIKE PHOSPHODIESTERASE 3B"/>
    <property type="match status" value="1"/>
</dbReference>
<name>V8P578_OPHHA</name>
<dbReference type="Proteomes" id="UP000018936">
    <property type="component" value="Unassembled WGS sequence"/>
</dbReference>
<keyword evidence="6" id="KW-0964">Secreted</keyword>
<evidence type="ECO:0000256" key="3">
    <source>
        <dbReference type="ARBA" id="ARBA00004613"/>
    </source>
</evidence>
<evidence type="ECO:0000259" key="16">
    <source>
        <dbReference type="Pfam" id="PF00149"/>
    </source>
</evidence>
<dbReference type="GO" id="GO:0005886">
    <property type="term" value="C:plasma membrane"/>
    <property type="evidence" value="ECO:0007669"/>
    <property type="project" value="UniProtKB-ARBA"/>
</dbReference>
<accession>V8P578</accession>
<evidence type="ECO:0000256" key="10">
    <source>
        <dbReference type="ARBA" id="ARBA00022801"/>
    </source>
</evidence>
<feature type="transmembrane region" description="Helical" evidence="15">
    <location>
        <begin position="661"/>
        <end position="686"/>
    </location>
</feature>
<evidence type="ECO:0000313" key="19">
    <source>
        <dbReference type="Proteomes" id="UP000018936"/>
    </source>
</evidence>
<comment type="caution">
    <text evidence="18">The sequence shown here is derived from an EMBL/GenBank/DDBJ whole genome shotgun (WGS) entry which is preliminary data.</text>
</comment>
<dbReference type="InterPro" id="IPR041805">
    <property type="entry name" value="ASMase/PPN1_MPP"/>
</dbReference>
<dbReference type="EMBL" id="AZIM01000705">
    <property type="protein sequence ID" value="ETE69729.1"/>
    <property type="molecule type" value="Genomic_DNA"/>
</dbReference>
<evidence type="ECO:0000256" key="4">
    <source>
        <dbReference type="ARBA" id="ARBA00008234"/>
    </source>
</evidence>
<gene>
    <name evidence="18" type="primary">Smpdl3b</name>
    <name evidence="18" type="ORF">L345_04457</name>
</gene>
<dbReference type="Gene3D" id="3.60.21.10">
    <property type="match status" value="1"/>
</dbReference>
<evidence type="ECO:0000313" key="18">
    <source>
        <dbReference type="EMBL" id="ETE69729.1"/>
    </source>
</evidence>
<keyword evidence="7 15" id="KW-0812">Transmembrane</keyword>
<reference evidence="18 19" key="1">
    <citation type="journal article" date="2013" name="Proc. Natl. Acad. Sci. U.S.A.">
        <title>The king cobra genome reveals dynamic gene evolution and adaptation in the snake venom system.</title>
        <authorList>
            <person name="Vonk F.J."/>
            <person name="Casewell N.R."/>
            <person name="Henkel C.V."/>
            <person name="Heimberg A.M."/>
            <person name="Jansen H.J."/>
            <person name="McCleary R.J."/>
            <person name="Kerkkamp H.M."/>
            <person name="Vos R.A."/>
            <person name="Guerreiro I."/>
            <person name="Calvete J.J."/>
            <person name="Wuster W."/>
            <person name="Woods A.E."/>
            <person name="Logan J.M."/>
            <person name="Harrison R.A."/>
            <person name="Castoe T.A."/>
            <person name="de Koning A.P."/>
            <person name="Pollock D.D."/>
            <person name="Yandell M."/>
            <person name="Calderon D."/>
            <person name="Renjifo C."/>
            <person name="Currier R.B."/>
            <person name="Salgado D."/>
            <person name="Pla D."/>
            <person name="Sanz L."/>
            <person name="Hyder A.S."/>
            <person name="Ribeiro J.M."/>
            <person name="Arntzen J.W."/>
            <person name="van den Thillart G.E."/>
            <person name="Boetzer M."/>
            <person name="Pirovano W."/>
            <person name="Dirks R.P."/>
            <person name="Spaink H.P."/>
            <person name="Duboule D."/>
            <person name="McGlinn E."/>
            <person name="Kini R.M."/>
            <person name="Richardson M.K."/>
        </authorList>
    </citation>
    <scope>NUCLEOTIDE SEQUENCE</scope>
    <source>
        <tissue evidence="18">Blood</tissue>
    </source>
</reference>
<dbReference type="GO" id="GO:0005615">
    <property type="term" value="C:extracellular space"/>
    <property type="evidence" value="ECO:0007669"/>
    <property type="project" value="TreeGrafter"/>
</dbReference>
<keyword evidence="9" id="KW-0732">Signal</keyword>
<dbReference type="FunFam" id="3.60.21.10:FF:000143">
    <property type="entry name" value="Acid sphingomyelinase-like phosphodiesterase"/>
    <property type="match status" value="1"/>
</dbReference>
<proteinExistence type="inferred from homology"/>
<dbReference type="GO" id="GO:0008081">
    <property type="term" value="F:phosphoric diester hydrolase activity"/>
    <property type="evidence" value="ECO:0007669"/>
    <property type="project" value="TreeGrafter"/>
</dbReference>
<feature type="transmembrane region" description="Helical" evidence="15">
    <location>
        <begin position="728"/>
        <end position="747"/>
    </location>
</feature>
<dbReference type="Pfam" id="PF09815">
    <property type="entry name" value="XK-related"/>
    <property type="match status" value="1"/>
</dbReference>
<protein>
    <recommendedName>
        <fullName evidence="15">XK-related protein</fullName>
    </recommendedName>
</protein>
<keyword evidence="12 15" id="KW-1133">Transmembrane helix</keyword>
<evidence type="ECO:0000256" key="14">
    <source>
        <dbReference type="ARBA" id="ARBA00023180"/>
    </source>
</evidence>